<dbReference type="InterPro" id="IPR050491">
    <property type="entry name" value="AmpC-like"/>
</dbReference>
<gene>
    <name evidence="2" type="ORF">C7K25_10605</name>
</gene>
<keyword evidence="3" id="KW-1185">Reference proteome</keyword>
<evidence type="ECO:0000313" key="3">
    <source>
        <dbReference type="Proteomes" id="UP001170379"/>
    </source>
</evidence>
<dbReference type="InterPro" id="IPR012338">
    <property type="entry name" value="Beta-lactam/transpept-like"/>
</dbReference>
<reference evidence="2" key="2">
    <citation type="journal article" date="2022" name="Sci. Rep.">
        <title>In silico prediction of the enzymes involved in the degradation of the herbicide molinate by Gulosibacter molinativorax ON4T.</title>
        <authorList>
            <person name="Lopes A.R."/>
            <person name="Bunin E."/>
            <person name="Viana A.T."/>
            <person name="Froufe H."/>
            <person name="Munoz-Merida A."/>
            <person name="Pinho D."/>
            <person name="Figueiredo J."/>
            <person name="Barroso C."/>
            <person name="Vaz-Moreira I."/>
            <person name="Bellanger X."/>
            <person name="Egas C."/>
            <person name="Nunes O.C."/>
        </authorList>
    </citation>
    <scope>NUCLEOTIDE SEQUENCE</scope>
    <source>
        <strain evidence="2">ON4</strain>
    </source>
</reference>
<protein>
    <submittedName>
        <fullName evidence="2">Serine hydrolase</fullName>
    </submittedName>
</protein>
<proteinExistence type="predicted"/>
<dbReference type="Pfam" id="PF00144">
    <property type="entry name" value="Beta-lactamase"/>
    <property type="match status" value="1"/>
</dbReference>
<dbReference type="EMBL" id="PXVD01000016">
    <property type="protein sequence ID" value="MDJ1371811.1"/>
    <property type="molecule type" value="Genomic_DNA"/>
</dbReference>
<evidence type="ECO:0000259" key="1">
    <source>
        <dbReference type="Pfam" id="PF00144"/>
    </source>
</evidence>
<keyword evidence="2" id="KW-0378">Hydrolase</keyword>
<dbReference type="InterPro" id="IPR001466">
    <property type="entry name" value="Beta-lactam-related"/>
</dbReference>
<dbReference type="PANTHER" id="PTHR46825:SF9">
    <property type="entry name" value="BETA-LACTAMASE-RELATED DOMAIN-CONTAINING PROTEIN"/>
    <property type="match status" value="1"/>
</dbReference>
<evidence type="ECO:0000313" key="2">
    <source>
        <dbReference type="EMBL" id="MDJ1371811.1"/>
    </source>
</evidence>
<dbReference type="Gene3D" id="3.40.710.10">
    <property type="entry name" value="DD-peptidase/beta-lactamase superfamily"/>
    <property type="match status" value="1"/>
</dbReference>
<dbReference type="Proteomes" id="UP001170379">
    <property type="component" value="Unassembled WGS sequence"/>
</dbReference>
<dbReference type="SUPFAM" id="SSF56601">
    <property type="entry name" value="beta-lactamase/transpeptidase-like"/>
    <property type="match status" value="1"/>
</dbReference>
<sequence length="339" mass="36596">MPNNLNLPNQGAESAHTGLAQTTAKLLGTKHPVFGMSLITPEKAEVSVQNADLEADFELASISKGITGLLYALALSEGEITEHTTLGELLSLPNSSVADVTLKSLSMHRSGLPSLPKSMKPFKRDREWRRHGRNPYGDSVDDLLEHARTVKLGRPRPKYSNFGFMLLGHALASAARIPYVDLIRERVFEPFQMSGAYAPITRHDLRSTALLGRRGSRENQAPWTGEGFAPAGGIRATVEDLGNFMHGLLAGDHPMLAALDPVEDFGAGNRIGAGWLTLTNDGRELTWHNGRSGGFGSIIVLDRSARVGVAIVSARSATIDRAGFRLISELLGRTNSTES</sequence>
<feature type="domain" description="Beta-lactamase-related" evidence="1">
    <location>
        <begin position="57"/>
        <end position="321"/>
    </location>
</feature>
<name>A0ABT7C9B3_9MICO</name>
<dbReference type="GO" id="GO:0016787">
    <property type="term" value="F:hydrolase activity"/>
    <property type="evidence" value="ECO:0007669"/>
    <property type="project" value="UniProtKB-KW"/>
</dbReference>
<reference evidence="2" key="1">
    <citation type="submission" date="2018-03" db="EMBL/GenBank/DDBJ databases">
        <authorList>
            <person name="Nunes O.C."/>
            <person name="Lopes A.R."/>
            <person name="Froufe H."/>
            <person name="Munoz-Merida A."/>
            <person name="Barroso C."/>
            <person name="Egas C."/>
        </authorList>
    </citation>
    <scope>NUCLEOTIDE SEQUENCE</scope>
    <source>
        <strain evidence="2">ON4</strain>
    </source>
</reference>
<organism evidence="2 3">
    <name type="scientific">Gulosibacter molinativorax</name>
    <dbReference type="NCBI Taxonomy" id="256821"/>
    <lineage>
        <taxon>Bacteria</taxon>
        <taxon>Bacillati</taxon>
        <taxon>Actinomycetota</taxon>
        <taxon>Actinomycetes</taxon>
        <taxon>Micrococcales</taxon>
        <taxon>Microbacteriaceae</taxon>
        <taxon>Gulosibacter</taxon>
    </lineage>
</organism>
<dbReference type="PANTHER" id="PTHR46825">
    <property type="entry name" value="D-ALANYL-D-ALANINE-CARBOXYPEPTIDASE/ENDOPEPTIDASE AMPH"/>
    <property type="match status" value="1"/>
</dbReference>
<dbReference type="RefSeq" id="WP_084147544.1">
    <property type="nucleotide sequence ID" value="NZ_CP028426.1"/>
</dbReference>
<comment type="caution">
    <text evidence="2">The sequence shown here is derived from an EMBL/GenBank/DDBJ whole genome shotgun (WGS) entry which is preliminary data.</text>
</comment>
<accession>A0ABT7C9B3</accession>